<name>Q173F7_AEDAE</name>
<gene>
    <name evidence="1" type="ORF">AaeL_AAEL007163</name>
</gene>
<dbReference type="HOGENOM" id="CLU_1587854_0_0_1"/>
<sequence length="168" mass="18966">MRCSGRDKYGIARTLHDRVSFHVVLLQEPLSQICVQVPLLVMNGIMIGFDTDTSFHLNFVQQGTDLVGVLGVVDVPQCPREICLISDALSGENITFVGIDCIENFLNVFSPFHILGYGRIDHYIHSIRNIQMKIGGSLCWVQSRTICAVHFWSQIRTYKEATQPTRQV</sequence>
<evidence type="ECO:0000313" key="1">
    <source>
        <dbReference type="EMBL" id="EAT41177.1"/>
    </source>
</evidence>
<dbReference type="EMBL" id="CH477425">
    <property type="protein sequence ID" value="EAT41177.1"/>
    <property type="molecule type" value="Genomic_DNA"/>
</dbReference>
<dbReference type="PaxDb" id="7159-AAEL007163-PA"/>
<reference evidence="1" key="1">
    <citation type="submission" date="2005-10" db="EMBL/GenBank/DDBJ databases">
        <authorList>
            <person name="Loftus B.J."/>
            <person name="Nene V.M."/>
            <person name="Hannick L.I."/>
            <person name="Bidwell S."/>
            <person name="Haas B."/>
            <person name="Amedeo P."/>
            <person name="Orvis J."/>
            <person name="Wortman J.R."/>
            <person name="White O.R."/>
            <person name="Salzberg S."/>
            <person name="Shumway M."/>
            <person name="Koo H."/>
            <person name="Zhao Y."/>
            <person name="Holmes M."/>
            <person name="Miller J."/>
            <person name="Schatz M."/>
            <person name="Pop M."/>
            <person name="Pai G."/>
            <person name="Utterback T."/>
            <person name="Rogers Y.-H."/>
            <person name="Kravitz S."/>
            <person name="Fraser C.M."/>
        </authorList>
    </citation>
    <scope>NUCLEOTIDE SEQUENCE</scope>
    <source>
        <strain evidence="1">Liverpool</strain>
    </source>
</reference>
<proteinExistence type="predicted"/>
<protein>
    <submittedName>
        <fullName evidence="1">AAEL007163-PA</fullName>
    </submittedName>
</protein>
<dbReference type="AlphaFoldDB" id="Q173F7"/>
<reference evidence="1" key="2">
    <citation type="journal article" date="2007" name="Science">
        <title>Genome sequence of Aedes aegypti, a major arbovirus vector.</title>
        <authorList>
            <person name="Nene V."/>
            <person name="Wortman J.R."/>
            <person name="Lawson D."/>
            <person name="Haas B."/>
            <person name="Kodira C."/>
            <person name="Tu Z.J."/>
            <person name="Loftus B."/>
            <person name="Xi Z."/>
            <person name="Megy K."/>
            <person name="Grabherr M."/>
            <person name="Ren Q."/>
            <person name="Zdobnov E.M."/>
            <person name="Lobo N.F."/>
            <person name="Campbell K.S."/>
            <person name="Brown S.E."/>
            <person name="Bonaldo M.F."/>
            <person name="Zhu J."/>
            <person name="Sinkins S.P."/>
            <person name="Hogenkamp D.G."/>
            <person name="Amedeo P."/>
            <person name="Arensburger P."/>
            <person name="Atkinson P.W."/>
            <person name="Bidwell S."/>
            <person name="Biedler J."/>
            <person name="Birney E."/>
            <person name="Bruggner R.V."/>
            <person name="Costas J."/>
            <person name="Coy M.R."/>
            <person name="Crabtree J."/>
            <person name="Crawford M."/>
            <person name="Debruyn B."/>
            <person name="Decaprio D."/>
            <person name="Eiglmeier K."/>
            <person name="Eisenstadt E."/>
            <person name="El-Dorry H."/>
            <person name="Gelbart W.M."/>
            <person name="Gomes S.L."/>
            <person name="Hammond M."/>
            <person name="Hannick L.I."/>
            <person name="Hogan J.R."/>
            <person name="Holmes M.H."/>
            <person name="Jaffe D."/>
            <person name="Johnston J.S."/>
            <person name="Kennedy R.C."/>
            <person name="Koo H."/>
            <person name="Kravitz S."/>
            <person name="Kriventseva E.V."/>
            <person name="Kulp D."/>
            <person name="Labutti K."/>
            <person name="Lee E."/>
            <person name="Li S."/>
            <person name="Lovin D.D."/>
            <person name="Mao C."/>
            <person name="Mauceli E."/>
            <person name="Menck C.F."/>
            <person name="Miller J.R."/>
            <person name="Montgomery P."/>
            <person name="Mori A."/>
            <person name="Nascimento A.L."/>
            <person name="Naveira H.F."/>
            <person name="Nusbaum C."/>
            <person name="O'leary S."/>
            <person name="Orvis J."/>
            <person name="Pertea M."/>
            <person name="Quesneville H."/>
            <person name="Reidenbach K.R."/>
            <person name="Rogers Y.H."/>
            <person name="Roth C.W."/>
            <person name="Schneider J.R."/>
            <person name="Schatz M."/>
            <person name="Shumway M."/>
            <person name="Stanke M."/>
            <person name="Stinson E.O."/>
            <person name="Tubio J.M."/>
            <person name="Vanzee J.P."/>
            <person name="Verjovski-Almeida S."/>
            <person name="Werner D."/>
            <person name="White O."/>
            <person name="Wyder S."/>
            <person name="Zeng Q."/>
            <person name="Zhao Q."/>
            <person name="Zhao Y."/>
            <person name="Hill C.A."/>
            <person name="Raikhel A.S."/>
            <person name="Soares M.B."/>
            <person name="Knudson D.L."/>
            <person name="Lee N.H."/>
            <person name="Galagan J."/>
            <person name="Salzberg S.L."/>
            <person name="Paulsen I.T."/>
            <person name="Dimopoulos G."/>
            <person name="Collins F.H."/>
            <person name="Birren B."/>
            <person name="Fraser-Liggett C.M."/>
            <person name="Severson D.W."/>
        </authorList>
    </citation>
    <scope>NUCLEOTIDE SEQUENCE [LARGE SCALE GENOMIC DNA]</scope>
    <source>
        <strain evidence="1">Liverpool</strain>
    </source>
</reference>
<reference evidence="1" key="3">
    <citation type="submission" date="2012-09" db="EMBL/GenBank/DDBJ databases">
        <authorList>
            <consortium name="VectorBase"/>
        </authorList>
    </citation>
    <scope>NUCLEOTIDE SEQUENCE</scope>
    <source>
        <strain evidence="1">Liverpool</strain>
    </source>
</reference>
<evidence type="ECO:0000313" key="2">
    <source>
        <dbReference type="Proteomes" id="UP000682892"/>
    </source>
</evidence>
<dbReference type="Proteomes" id="UP000682892">
    <property type="component" value="Unassembled WGS sequence"/>
</dbReference>
<dbReference type="STRING" id="7159.Q173F7"/>
<organism evidence="1 2">
    <name type="scientific">Aedes aegypti</name>
    <name type="common">Yellowfever mosquito</name>
    <name type="synonym">Culex aegypti</name>
    <dbReference type="NCBI Taxonomy" id="7159"/>
    <lineage>
        <taxon>Eukaryota</taxon>
        <taxon>Metazoa</taxon>
        <taxon>Ecdysozoa</taxon>
        <taxon>Arthropoda</taxon>
        <taxon>Hexapoda</taxon>
        <taxon>Insecta</taxon>
        <taxon>Pterygota</taxon>
        <taxon>Neoptera</taxon>
        <taxon>Endopterygota</taxon>
        <taxon>Diptera</taxon>
        <taxon>Nematocera</taxon>
        <taxon>Culicoidea</taxon>
        <taxon>Culicidae</taxon>
        <taxon>Culicinae</taxon>
        <taxon>Aedini</taxon>
        <taxon>Aedes</taxon>
        <taxon>Stegomyia</taxon>
    </lineage>
</organism>
<accession>Q173F7</accession>